<feature type="chain" id="PRO_5034328671" evidence="1">
    <location>
        <begin position="27"/>
        <end position="158"/>
    </location>
</feature>
<evidence type="ECO:0000313" key="3">
    <source>
        <dbReference type="Proteomes" id="UP000677436"/>
    </source>
</evidence>
<name>A0A8D5ZQB1_9BACL</name>
<dbReference type="RefSeq" id="WP_212773520.1">
    <property type="nucleotide sequence ID" value="NZ_AP024601.1"/>
</dbReference>
<feature type="signal peptide" evidence="1">
    <location>
        <begin position="1"/>
        <end position="26"/>
    </location>
</feature>
<keyword evidence="1" id="KW-0732">Signal</keyword>
<organism evidence="2 3">
    <name type="scientific">Polycladomyces abyssicola</name>
    <dbReference type="NCBI Taxonomy" id="1125966"/>
    <lineage>
        <taxon>Bacteria</taxon>
        <taxon>Bacillati</taxon>
        <taxon>Bacillota</taxon>
        <taxon>Bacilli</taxon>
        <taxon>Bacillales</taxon>
        <taxon>Thermoactinomycetaceae</taxon>
        <taxon>Polycladomyces</taxon>
    </lineage>
</organism>
<evidence type="ECO:0000256" key="1">
    <source>
        <dbReference type="SAM" id="SignalP"/>
    </source>
</evidence>
<keyword evidence="3" id="KW-1185">Reference proteome</keyword>
<dbReference type="AlphaFoldDB" id="A0A8D5ZQB1"/>
<evidence type="ECO:0000313" key="2">
    <source>
        <dbReference type="EMBL" id="BCU83281.1"/>
    </source>
</evidence>
<dbReference type="KEGG" id="pabs:JIR001_30640"/>
<reference evidence="2" key="1">
    <citation type="journal article" date="2013" name="Int. J. Syst. Evol. Microbiol.">
        <title>Polycladomyces abyssicola gen. nov., sp. nov., a thermophilic filamentous bacterium isolated from hemipelagic sediment.</title>
        <authorList>
            <person name="Tsubouchi T."/>
            <person name="Shimane Y."/>
            <person name="Mori K."/>
            <person name="Usui K."/>
            <person name="Hiraki T."/>
            <person name="Tame A."/>
            <person name="Uematsu K."/>
            <person name="Maruyama T."/>
            <person name="Hatada Y."/>
        </authorList>
    </citation>
    <scope>NUCLEOTIDE SEQUENCE</scope>
    <source>
        <strain evidence="2">JIR-001</strain>
    </source>
</reference>
<accession>A0A8D5ZQB1</accession>
<reference evidence="2" key="2">
    <citation type="journal article" date="2021" name="Microbiol. Resour. Announc.">
        <title>Complete Genome Sequence of Polycladomyces abyssicola JIR-001T, Isolated from Hemipelagic Sediment in Deep Seawater.</title>
        <authorList>
            <person name="Tsubouchi T."/>
            <person name="Kaneko Y."/>
        </authorList>
    </citation>
    <scope>NUCLEOTIDE SEQUENCE</scope>
    <source>
        <strain evidence="2">JIR-001</strain>
    </source>
</reference>
<dbReference type="EMBL" id="AP024601">
    <property type="protein sequence ID" value="BCU83281.1"/>
    <property type="molecule type" value="Genomic_DNA"/>
</dbReference>
<sequence>MRRMGWWIGALVALSLVCTSCGPANREGTAKNGAGHVRYERATDRNESHRFNRDDGYMNITNANPNLRVGDWYTHTVTGDMHRIARMAKQVRGVRDARVEVLGGNAHVSIVPEPGLTAAEKTAVKQEVYRRLTVAMPRYHIHVRWRSGWLEWLNPFRQ</sequence>
<proteinExistence type="predicted"/>
<gene>
    <name evidence="2" type="ORF">JIR001_30640</name>
</gene>
<protein>
    <submittedName>
        <fullName evidence="2">Uncharacterized protein</fullName>
    </submittedName>
</protein>
<dbReference type="Proteomes" id="UP000677436">
    <property type="component" value="Chromosome"/>
</dbReference>